<dbReference type="Pfam" id="PF24924">
    <property type="entry name" value="DUF7745"/>
    <property type="match status" value="1"/>
</dbReference>
<feature type="domain" description="DUF7745" evidence="1">
    <location>
        <begin position="2"/>
        <end position="33"/>
    </location>
</feature>
<dbReference type="EMBL" id="JABFAA010000005">
    <property type="protein sequence ID" value="MBA0682086.1"/>
    <property type="molecule type" value="Genomic_DNA"/>
</dbReference>
<accession>A0A7J8X481</accession>
<comment type="caution">
    <text evidence="2">The sequence shown here is derived from an EMBL/GenBank/DDBJ whole genome shotgun (WGS) entry which is preliminary data.</text>
</comment>
<evidence type="ECO:0000259" key="1">
    <source>
        <dbReference type="Pfam" id="PF24924"/>
    </source>
</evidence>
<reference evidence="2 3" key="1">
    <citation type="journal article" date="2019" name="Genome Biol. Evol.">
        <title>Insights into the evolution of the New World diploid cottons (Gossypium, subgenus Houzingenia) based on genome sequencing.</title>
        <authorList>
            <person name="Grover C.E."/>
            <person name="Arick M.A. 2nd"/>
            <person name="Thrash A."/>
            <person name="Conover J.L."/>
            <person name="Sanders W.S."/>
            <person name="Peterson D.G."/>
            <person name="Frelichowski J.E."/>
            <person name="Scheffler J.A."/>
            <person name="Scheffler B.E."/>
            <person name="Wendel J.F."/>
        </authorList>
    </citation>
    <scope>NUCLEOTIDE SEQUENCE [LARGE SCALE GENOMIC DNA]</scope>
    <source>
        <strain evidence="2">185</strain>
        <tissue evidence="2">Leaf</tissue>
    </source>
</reference>
<gene>
    <name evidence="2" type="ORF">Goari_023834</name>
</gene>
<sequence length="41" mass="5116">MVCFWDPTYKCFTFNEMDMVLTIEEYFTLLHCRYGEIKIKR</sequence>
<organism evidence="2 3">
    <name type="scientific">Gossypium aridum</name>
    <name type="common">American cotton</name>
    <name type="synonym">Erioxylum aridum</name>
    <dbReference type="NCBI Taxonomy" id="34290"/>
    <lineage>
        <taxon>Eukaryota</taxon>
        <taxon>Viridiplantae</taxon>
        <taxon>Streptophyta</taxon>
        <taxon>Embryophyta</taxon>
        <taxon>Tracheophyta</taxon>
        <taxon>Spermatophyta</taxon>
        <taxon>Magnoliopsida</taxon>
        <taxon>eudicotyledons</taxon>
        <taxon>Gunneridae</taxon>
        <taxon>Pentapetalae</taxon>
        <taxon>rosids</taxon>
        <taxon>malvids</taxon>
        <taxon>Malvales</taxon>
        <taxon>Malvaceae</taxon>
        <taxon>Malvoideae</taxon>
        <taxon>Gossypium</taxon>
    </lineage>
</organism>
<proteinExistence type="predicted"/>
<protein>
    <recommendedName>
        <fullName evidence="1">DUF7745 domain-containing protein</fullName>
    </recommendedName>
</protein>
<evidence type="ECO:0000313" key="2">
    <source>
        <dbReference type="EMBL" id="MBA0682086.1"/>
    </source>
</evidence>
<dbReference type="Proteomes" id="UP000593577">
    <property type="component" value="Unassembled WGS sequence"/>
</dbReference>
<name>A0A7J8X481_GOSAI</name>
<evidence type="ECO:0000313" key="3">
    <source>
        <dbReference type="Proteomes" id="UP000593577"/>
    </source>
</evidence>
<keyword evidence="3" id="KW-1185">Reference proteome</keyword>
<dbReference type="AlphaFoldDB" id="A0A7J8X481"/>
<dbReference type="InterPro" id="IPR056647">
    <property type="entry name" value="DUF7745"/>
</dbReference>